<name>A0A8B8DYF1_CRAVI</name>
<dbReference type="KEGG" id="cvn:111130468"/>
<reference evidence="2" key="1">
    <citation type="submission" date="2025-08" db="UniProtKB">
        <authorList>
            <consortium name="RefSeq"/>
        </authorList>
    </citation>
    <scope>IDENTIFICATION</scope>
    <source>
        <tissue evidence="2">Whole sample</tissue>
    </source>
</reference>
<organism evidence="1 2">
    <name type="scientific">Crassostrea virginica</name>
    <name type="common">Eastern oyster</name>
    <dbReference type="NCBI Taxonomy" id="6565"/>
    <lineage>
        <taxon>Eukaryota</taxon>
        <taxon>Metazoa</taxon>
        <taxon>Spiralia</taxon>
        <taxon>Lophotrochozoa</taxon>
        <taxon>Mollusca</taxon>
        <taxon>Bivalvia</taxon>
        <taxon>Autobranchia</taxon>
        <taxon>Pteriomorphia</taxon>
        <taxon>Ostreida</taxon>
        <taxon>Ostreoidea</taxon>
        <taxon>Ostreidae</taxon>
        <taxon>Crassostrea</taxon>
    </lineage>
</organism>
<dbReference type="Proteomes" id="UP000694844">
    <property type="component" value="Chromosome 4"/>
</dbReference>
<protein>
    <submittedName>
        <fullName evidence="2">Uncharacterized protein LOC111130468</fullName>
    </submittedName>
</protein>
<accession>A0A8B8DYF1</accession>
<evidence type="ECO:0000313" key="1">
    <source>
        <dbReference type="Proteomes" id="UP000694844"/>
    </source>
</evidence>
<dbReference type="RefSeq" id="XP_022333267.1">
    <property type="nucleotide sequence ID" value="XM_022477559.1"/>
</dbReference>
<dbReference type="OrthoDB" id="9872568at2759"/>
<gene>
    <name evidence="2" type="primary">LOC111130468</name>
</gene>
<proteinExistence type="predicted"/>
<evidence type="ECO:0000313" key="2">
    <source>
        <dbReference type="RefSeq" id="XP_022333267.1"/>
    </source>
</evidence>
<dbReference type="GeneID" id="111130468"/>
<sequence>MNIFQAVIRPFQTQTSVSLSTNQRSAEEAEREEDGFMIVAETESERTTVYASDYRGDLPPNYNQIRNPHNPLPTYMDYMQDDSQQNQQQGSQMTYNTLPLTCHSEISGVDFVVSPHLRVLFDIHARQGSSSNHNEGIQASRFSYDFSLEEKVLHDAQCMGMRQN</sequence>
<keyword evidence="1" id="KW-1185">Reference proteome</keyword>
<dbReference type="AlphaFoldDB" id="A0A8B8DYF1"/>